<evidence type="ECO:0000313" key="1">
    <source>
        <dbReference type="EMBL" id="PNX90771.1"/>
    </source>
</evidence>
<reference evidence="1 2" key="2">
    <citation type="journal article" date="2017" name="Front. Plant Sci.">
        <title>Gene Classification and Mining of Molecular Markers Useful in Red Clover (Trifolium pratense) Breeding.</title>
        <authorList>
            <person name="Istvanek J."/>
            <person name="Dluhosova J."/>
            <person name="Dluhos P."/>
            <person name="Patkova L."/>
            <person name="Nedelnik J."/>
            <person name="Repkova J."/>
        </authorList>
    </citation>
    <scope>NUCLEOTIDE SEQUENCE [LARGE SCALE GENOMIC DNA]</scope>
    <source>
        <strain evidence="2">cv. Tatra</strain>
        <tissue evidence="1">Young leaves</tissue>
    </source>
</reference>
<organism evidence="1 2">
    <name type="scientific">Trifolium pratense</name>
    <name type="common">Red clover</name>
    <dbReference type="NCBI Taxonomy" id="57577"/>
    <lineage>
        <taxon>Eukaryota</taxon>
        <taxon>Viridiplantae</taxon>
        <taxon>Streptophyta</taxon>
        <taxon>Embryophyta</taxon>
        <taxon>Tracheophyta</taxon>
        <taxon>Spermatophyta</taxon>
        <taxon>Magnoliopsida</taxon>
        <taxon>eudicotyledons</taxon>
        <taxon>Gunneridae</taxon>
        <taxon>Pentapetalae</taxon>
        <taxon>rosids</taxon>
        <taxon>fabids</taxon>
        <taxon>Fabales</taxon>
        <taxon>Fabaceae</taxon>
        <taxon>Papilionoideae</taxon>
        <taxon>50 kb inversion clade</taxon>
        <taxon>NPAAA clade</taxon>
        <taxon>Hologalegina</taxon>
        <taxon>IRL clade</taxon>
        <taxon>Trifolieae</taxon>
        <taxon>Trifolium</taxon>
    </lineage>
</organism>
<proteinExistence type="predicted"/>
<sequence>MLSYGGIGGVDAIYKEVGEQLSTLHIFNLQQEETGQGNSVLIQITEEKNEEKLEITTVEKAAENSPVNVIMVENQQETKADLCQFCSTGKHFDEHGVSIVFESRARLSRTTTGEGWVSLELDSLPLLPPKLPDPNSFLVMGRLSSGLIKLALALSLYFKLWNGTLEDTYLINHLEDKGSCRKGRAFGYLGKGLVGRDQAL</sequence>
<comment type="caution">
    <text evidence="1">The sequence shown here is derived from an EMBL/GenBank/DDBJ whole genome shotgun (WGS) entry which is preliminary data.</text>
</comment>
<dbReference type="AlphaFoldDB" id="A0A2K3MJ16"/>
<dbReference type="Proteomes" id="UP000236291">
    <property type="component" value="Unassembled WGS sequence"/>
</dbReference>
<evidence type="ECO:0000313" key="2">
    <source>
        <dbReference type="Proteomes" id="UP000236291"/>
    </source>
</evidence>
<protein>
    <submittedName>
        <fullName evidence="1">Uncharacterized protein</fullName>
    </submittedName>
</protein>
<name>A0A2K3MJ16_TRIPR</name>
<dbReference type="EMBL" id="ASHM01063936">
    <property type="protein sequence ID" value="PNX90771.1"/>
    <property type="molecule type" value="Genomic_DNA"/>
</dbReference>
<accession>A0A2K3MJ16</accession>
<gene>
    <name evidence="1" type="ORF">L195_g046897</name>
</gene>
<reference evidence="1 2" key="1">
    <citation type="journal article" date="2014" name="Am. J. Bot.">
        <title>Genome assembly and annotation for red clover (Trifolium pratense; Fabaceae).</title>
        <authorList>
            <person name="Istvanek J."/>
            <person name="Jaros M."/>
            <person name="Krenek A."/>
            <person name="Repkova J."/>
        </authorList>
    </citation>
    <scope>NUCLEOTIDE SEQUENCE [LARGE SCALE GENOMIC DNA]</scope>
    <source>
        <strain evidence="2">cv. Tatra</strain>
        <tissue evidence="1">Young leaves</tissue>
    </source>
</reference>